<evidence type="ECO:0000256" key="2">
    <source>
        <dbReference type="ARBA" id="ARBA00023015"/>
    </source>
</evidence>
<keyword evidence="10" id="KW-1185">Reference proteome</keyword>
<evidence type="ECO:0000259" key="8">
    <source>
        <dbReference type="PROSITE" id="PS51325"/>
    </source>
</evidence>
<gene>
    <name evidence="9" type="ORF">BDV95DRAFT_498468</name>
</gene>
<accession>A0A7C8MHF4</accession>
<dbReference type="OrthoDB" id="5398665at2759"/>
<evidence type="ECO:0000256" key="7">
    <source>
        <dbReference type="RuleBase" id="RU003516"/>
    </source>
</evidence>
<sequence>AFEQFPMKMLSNPMGVLWDADPTKPLWSLMAKVWYTMRDQVGTLPLGVGVT</sequence>
<dbReference type="GO" id="GO:0045895">
    <property type="term" value="P:positive regulation of mating-type specific transcription, DNA-templated"/>
    <property type="evidence" value="ECO:0007669"/>
    <property type="project" value="InterPro"/>
</dbReference>
<name>A0A7C8MHF4_9PLEO</name>
<evidence type="ECO:0000256" key="4">
    <source>
        <dbReference type="ARBA" id="ARBA00023163"/>
    </source>
</evidence>
<evidence type="ECO:0000256" key="3">
    <source>
        <dbReference type="ARBA" id="ARBA00023125"/>
    </source>
</evidence>
<dbReference type="GO" id="GO:0008301">
    <property type="term" value="F:DNA binding, bending"/>
    <property type="evidence" value="ECO:0007669"/>
    <property type="project" value="InterPro"/>
</dbReference>
<dbReference type="Proteomes" id="UP000481861">
    <property type="component" value="Unassembled WGS sequence"/>
</dbReference>
<evidence type="ECO:0000256" key="6">
    <source>
        <dbReference type="ARBA" id="ARBA00035106"/>
    </source>
</evidence>
<reference evidence="9 10" key="1">
    <citation type="submission" date="2020-01" db="EMBL/GenBank/DDBJ databases">
        <authorList>
            <consortium name="DOE Joint Genome Institute"/>
            <person name="Haridas S."/>
            <person name="Albert R."/>
            <person name="Binder M."/>
            <person name="Bloem J."/>
            <person name="Labutti K."/>
            <person name="Salamov A."/>
            <person name="Andreopoulos B."/>
            <person name="Baker S.E."/>
            <person name="Barry K."/>
            <person name="Bills G."/>
            <person name="Bluhm B.H."/>
            <person name="Cannon C."/>
            <person name="Castanera R."/>
            <person name="Culley D.E."/>
            <person name="Daum C."/>
            <person name="Ezra D."/>
            <person name="Gonzalez J.B."/>
            <person name="Henrissat B."/>
            <person name="Kuo A."/>
            <person name="Liang C."/>
            <person name="Lipzen A."/>
            <person name="Lutzoni F."/>
            <person name="Magnuson J."/>
            <person name="Mondo S."/>
            <person name="Nolan M."/>
            <person name="Ohm R."/>
            <person name="Pangilinan J."/>
            <person name="Park H.-J.H."/>
            <person name="Ramirez L."/>
            <person name="Alfaro M."/>
            <person name="Sun H."/>
            <person name="Tritt A."/>
            <person name="Yoshinaga Y."/>
            <person name="Zwiers L.-H.L."/>
            <person name="Turgeon B.G."/>
            <person name="Goodwin S.B."/>
            <person name="Spatafora J.W."/>
            <person name="Crous P.W."/>
            <person name="Grigoriev I.V."/>
        </authorList>
    </citation>
    <scope>NUCLEOTIDE SEQUENCE [LARGE SCALE GENOMIC DNA]</scope>
    <source>
        <strain evidence="9 10">CBS 611.86</strain>
    </source>
</reference>
<keyword evidence="5 7" id="KW-0539">Nucleus</keyword>
<feature type="non-terminal residue" evidence="9">
    <location>
        <position position="1"/>
    </location>
</feature>
<dbReference type="InterPro" id="IPR006856">
    <property type="entry name" value="MATalpha_HMGbox"/>
</dbReference>
<keyword evidence="2 7" id="KW-0805">Transcription regulation</keyword>
<protein>
    <recommendedName>
        <fullName evidence="1">Mating-type protein MAT-1</fullName>
    </recommendedName>
</protein>
<evidence type="ECO:0000313" key="10">
    <source>
        <dbReference type="Proteomes" id="UP000481861"/>
    </source>
</evidence>
<comment type="similarity">
    <text evidence="7">Belongs to the MATALPHA1 family.</text>
</comment>
<feature type="domain" description="Alpha box" evidence="8">
    <location>
        <begin position="1"/>
        <end position="38"/>
    </location>
</feature>
<evidence type="ECO:0000313" key="9">
    <source>
        <dbReference type="EMBL" id="KAF2869544.1"/>
    </source>
</evidence>
<dbReference type="AlphaFoldDB" id="A0A7C8MHF4"/>
<evidence type="ECO:0000256" key="5">
    <source>
        <dbReference type="ARBA" id="ARBA00023242"/>
    </source>
</evidence>
<keyword evidence="4 7" id="KW-0804">Transcription</keyword>
<dbReference type="Pfam" id="PF04769">
    <property type="entry name" value="MATalpha_HMGbox"/>
    <property type="match status" value="1"/>
</dbReference>
<comment type="caution">
    <text evidence="9">The sequence shown here is derived from an EMBL/GenBank/DDBJ whole genome shotgun (WGS) entry which is preliminary data.</text>
</comment>
<dbReference type="GO" id="GO:0005634">
    <property type="term" value="C:nucleus"/>
    <property type="evidence" value="ECO:0007669"/>
    <property type="project" value="UniProtKB-SubCell"/>
</dbReference>
<evidence type="ECO:0000256" key="1">
    <source>
        <dbReference type="ARBA" id="ARBA00015083"/>
    </source>
</evidence>
<comment type="function">
    <text evidence="6">Mating type proteins are sequence specific DNA-binding proteins that act as master switches in fungal differentiation by controlling gene expression in a cell type-specific fashion. Transcriptional activator that induces the transcription of alpha-specific genes.</text>
</comment>
<dbReference type="PROSITE" id="PS51325">
    <property type="entry name" value="ALPHA_BOX"/>
    <property type="match status" value="1"/>
</dbReference>
<comment type="subcellular location">
    <subcellularLocation>
        <location evidence="7">Nucleus</location>
    </subcellularLocation>
</comment>
<proteinExistence type="inferred from homology"/>
<keyword evidence="3 7" id="KW-0238">DNA-binding</keyword>
<organism evidence="9 10">
    <name type="scientific">Massariosphaeria phaeospora</name>
    <dbReference type="NCBI Taxonomy" id="100035"/>
    <lineage>
        <taxon>Eukaryota</taxon>
        <taxon>Fungi</taxon>
        <taxon>Dikarya</taxon>
        <taxon>Ascomycota</taxon>
        <taxon>Pezizomycotina</taxon>
        <taxon>Dothideomycetes</taxon>
        <taxon>Pleosporomycetidae</taxon>
        <taxon>Pleosporales</taxon>
        <taxon>Pleosporales incertae sedis</taxon>
        <taxon>Massariosphaeria</taxon>
    </lineage>
</organism>
<dbReference type="EMBL" id="JAADJZ010000016">
    <property type="protein sequence ID" value="KAF2869544.1"/>
    <property type="molecule type" value="Genomic_DNA"/>
</dbReference>